<protein>
    <submittedName>
        <fullName evidence="4">ABC transporter substrate-binding protein</fullName>
    </submittedName>
</protein>
<comment type="caution">
    <text evidence="4">The sequence shown here is derived from an EMBL/GenBank/DDBJ whole genome shotgun (WGS) entry which is preliminary data.</text>
</comment>
<dbReference type="PANTHER" id="PTHR47235:SF1">
    <property type="entry name" value="BLR6548 PROTEIN"/>
    <property type="match status" value="1"/>
</dbReference>
<evidence type="ECO:0000256" key="1">
    <source>
        <dbReference type="ARBA" id="ARBA00010062"/>
    </source>
</evidence>
<feature type="domain" description="Leucine-binding protein" evidence="3">
    <location>
        <begin position="33"/>
        <end position="180"/>
    </location>
</feature>
<name>A0ABW3CDY6_9ACTN</name>
<feature type="non-terminal residue" evidence="4">
    <location>
        <position position="182"/>
    </location>
</feature>
<sequence>AGCGFGSDGGAASVPGITEEPCPKAVNKDHGCIYLGIISDLTAGPFRTMGVSMVTAQKAFWDRVNRQGGIGGYDVDAHTFVRDNKYDPATHRRAFLEMKDKVLALAQSLGSPTTEAILNDLRAARMVAVPGSFPSRWEFEDVILESGASYCIEAMNAVDYAADRFDAGSVMAVYYPGDYGGD</sequence>
<evidence type="ECO:0000256" key="2">
    <source>
        <dbReference type="ARBA" id="ARBA00022729"/>
    </source>
</evidence>
<comment type="similarity">
    <text evidence="1">Belongs to the leucine-binding protein family.</text>
</comment>
<evidence type="ECO:0000313" key="4">
    <source>
        <dbReference type="EMBL" id="MFD0851913.1"/>
    </source>
</evidence>
<dbReference type="InterPro" id="IPR028081">
    <property type="entry name" value="Leu-bd"/>
</dbReference>
<dbReference type="PANTHER" id="PTHR47235">
    <property type="entry name" value="BLR6548 PROTEIN"/>
    <property type="match status" value="1"/>
</dbReference>
<organism evidence="4 5">
    <name type="scientific">Actinomadura adrarensis</name>
    <dbReference type="NCBI Taxonomy" id="1819600"/>
    <lineage>
        <taxon>Bacteria</taxon>
        <taxon>Bacillati</taxon>
        <taxon>Actinomycetota</taxon>
        <taxon>Actinomycetes</taxon>
        <taxon>Streptosporangiales</taxon>
        <taxon>Thermomonosporaceae</taxon>
        <taxon>Actinomadura</taxon>
    </lineage>
</organism>
<dbReference type="Gene3D" id="3.40.50.2300">
    <property type="match status" value="2"/>
</dbReference>
<proteinExistence type="inferred from homology"/>
<accession>A0ABW3CDY6</accession>
<dbReference type="InterPro" id="IPR028082">
    <property type="entry name" value="Peripla_BP_I"/>
</dbReference>
<reference evidence="5" key="1">
    <citation type="journal article" date="2019" name="Int. J. Syst. Evol. Microbiol.">
        <title>The Global Catalogue of Microorganisms (GCM) 10K type strain sequencing project: providing services to taxonomists for standard genome sequencing and annotation.</title>
        <authorList>
            <consortium name="The Broad Institute Genomics Platform"/>
            <consortium name="The Broad Institute Genome Sequencing Center for Infectious Disease"/>
            <person name="Wu L."/>
            <person name="Ma J."/>
        </authorList>
    </citation>
    <scope>NUCLEOTIDE SEQUENCE [LARGE SCALE GENOMIC DNA]</scope>
    <source>
        <strain evidence="5">JCM 31696</strain>
    </source>
</reference>
<evidence type="ECO:0000313" key="5">
    <source>
        <dbReference type="Proteomes" id="UP001597083"/>
    </source>
</evidence>
<keyword evidence="2" id="KW-0732">Signal</keyword>
<dbReference type="Pfam" id="PF13458">
    <property type="entry name" value="Peripla_BP_6"/>
    <property type="match status" value="1"/>
</dbReference>
<dbReference type="Proteomes" id="UP001597083">
    <property type="component" value="Unassembled WGS sequence"/>
</dbReference>
<feature type="non-terminal residue" evidence="4">
    <location>
        <position position="1"/>
    </location>
</feature>
<gene>
    <name evidence="4" type="ORF">ACFQ07_06755</name>
</gene>
<dbReference type="EMBL" id="JBHTIR010000895">
    <property type="protein sequence ID" value="MFD0851913.1"/>
    <property type="molecule type" value="Genomic_DNA"/>
</dbReference>
<keyword evidence="5" id="KW-1185">Reference proteome</keyword>
<evidence type="ECO:0000259" key="3">
    <source>
        <dbReference type="Pfam" id="PF13458"/>
    </source>
</evidence>
<dbReference type="SUPFAM" id="SSF53822">
    <property type="entry name" value="Periplasmic binding protein-like I"/>
    <property type="match status" value="1"/>
</dbReference>